<dbReference type="Pfam" id="PF00072">
    <property type="entry name" value="Response_reg"/>
    <property type="match status" value="1"/>
</dbReference>
<dbReference type="PROSITE" id="PS00688">
    <property type="entry name" value="SIGMA54_INTERACT_3"/>
    <property type="match status" value="1"/>
</dbReference>
<proteinExistence type="predicted"/>
<dbReference type="InterPro" id="IPR009057">
    <property type="entry name" value="Homeodomain-like_sf"/>
</dbReference>
<dbReference type="PROSITE" id="PS50110">
    <property type="entry name" value="RESPONSE_REGULATORY"/>
    <property type="match status" value="1"/>
</dbReference>
<dbReference type="InterPro" id="IPR002078">
    <property type="entry name" value="Sigma_54_int"/>
</dbReference>
<dbReference type="Proteomes" id="UP000002572">
    <property type="component" value="Chromosome"/>
</dbReference>
<evidence type="ECO:0000313" key="9">
    <source>
        <dbReference type="EMBL" id="ADU65967.1"/>
    </source>
</evidence>
<dbReference type="InterPro" id="IPR058031">
    <property type="entry name" value="AAA_lid_NorR"/>
</dbReference>
<dbReference type="GO" id="GO:0006355">
    <property type="term" value="P:regulation of DNA-templated transcription"/>
    <property type="evidence" value="ECO:0007669"/>
    <property type="project" value="InterPro"/>
</dbReference>
<dbReference type="eggNOG" id="COG2204">
    <property type="taxonomic scope" value="Bacteria"/>
</dbReference>
<evidence type="ECO:0000256" key="4">
    <source>
        <dbReference type="ARBA" id="ARBA00023125"/>
    </source>
</evidence>
<dbReference type="EMBL" id="CP002432">
    <property type="protein sequence ID" value="ADU65967.1"/>
    <property type="molecule type" value="Genomic_DNA"/>
</dbReference>
<dbReference type="Gene3D" id="1.10.10.60">
    <property type="entry name" value="Homeodomain-like"/>
    <property type="match status" value="1"/>
</dbReference>
<dbReference type="SUPFAM" id="SSF52172">
    <property type="entry name" value="CheY-like"/>
    <property type="match status" value="1"/>
</dbReference>
<dbReference type="Pfam" id="PF00158">
    <property type="entry name" value="Sigma54_activat"/>
    <property type="match status" value="1"/>
</dbReference>
<dbReference type="FunFam" id="3.40.50.300:FF:000006">
    <property type="entry name" value="DNA-binding transcriptional regulator NtrC"/>
    <property type="match status" value="1"/>
</dbReference>
<dbReference type="InterPro" id="IPR011006">
    <property type="entry name" value="CheY-like_superfamily"/>
</dbReference>
<dbReference type="Gene3D" id="3.40.50.300">
    <property type="entry name" value="P-loop containing nucleotide triphosphate hydrolases"/>
    <property type="match status" value="1"/>
</dbReference>
<dbReference type="GO" id="GO:0005524">
    <property type="term" value="F:ATP binding"/>
    <property type="evidence" value="ECO:0007669"/>
    <property type="project" value="UniProtKB-KW"/>
</dbReference>
<keyword evidence="4" id="KW-0238">DNA-binding</keyword>
<dbReference type="GO" id="GO:0043565">
    <property type="term" value="F:sequence-specific DNA binding"/>
    <property type="evidence" value="ECO:0007669"/>
    <property type="project" value="InterPro"/>
</dbReference>
<evidence type="ECO:0000259" key="7">
    <source>
        <dbReference type="PROSITE" id="PS50045"/>
    </source>
</evidence>
<dbReference type="Pfam" id="PF25601">
    <property type="entry name" value="AAA_lid_14"/>
    <property type="match status" value="1"/>
</dbReference>
<dbReference type="InterPro" id="IPR003593">
    <property type="entry name" value="AAA+_ATPase"/>
</dbReference>
<keyword evidence="3" id="KW-0805">Transcription regulation</keyword>
<feature type="domain" description="Response regulatory" evidence="8">
    <location>
        <begin position="7"/>
        <end position="122"/>
    </location>
</feature>
<dbReference type="KEGG" id="din:Selin_1232"/>
<name>E6W4Z1_DESIS</name>
<feature type="domain" description="Sigma-54 factor interaction" evidence="7">
    <location>
        <begin position="152"/>
        <end position="380"/>
    </location>
</feature>
<dbReference type="PROSITE" id="PS50045">
    <property type="entry name" value="SIGMA54_INTERACT_4"/>
    <property type="match status" value="1"/>
</dbReference>
<keyword evidence="6" id="KW-0597">Phosphoprotein</keyword>
<dbReference type="OrthoDB" id="9804019at2"/>
<sequence>MSFFQLPLVIIDDEEDSLFSAKVALRSAGYRNITTLCDPRQGLDAVRQQGASVVILDLMMPHLSGQELLAQLMMEFPELTAIVMTAVNDVETAIECMKSGAFDYIVKPFDKSRLMATVQKAVEVSQLRAQVSRMRESLLESLDSTPAAFEEIVTQSPRMKTLFKYIGAVAQSMQPVLINGETGSGKELFARAVHKVSQRPGAFVPINIAGLDDTMFSDTLFGHTKGAFTGAEKTREGLLARAQNGTIFLDEIGDLSEASQVKLLRLLQEGTYYPLGSDTPSTTNARVVLATNRDLVSAVADGSFRKDLFYRIRTHLVRIPPLRERREDIPLLLHHFVEKTARSYGCEAPAISGEVVAFLKSCPFPGNVRELEALVFDAVARCHEGTLGVTHFMEMVRENSSLHETHGFSPMVTNGEGNSLVHLFGYFPTLKELEAFAVSNALDITCGVQAKAATLLGISKQALNQKLKKKILN</sequence>
<dbReference type="InterPro" id="IPR025944">
    <property type="entry name" value="Sigma_54_int_dom_CS"/>
</dbReference>
<evidence type="ECO:0000313" key="10">
    <source>
        <dbReference type="Proteomes" id="UP000002572"/>
    </source>
</evidence>
<keyword evidence="2" id="KW-0067">ATP-binding</keyword>
<dbReference type="GO" id="GO:0000160">
    <property type="term" value="P:phosphorelay signal transduction system"/>
    <property type="evidence" value="ECO:0007669"/>
    <property type="project" value="InterPro"/>
</dbReference>
<dbReference type="SUPFAM" id="SSF46689">
    <property type="entry name" value="Homeodomain-like"/>
    <property type="match status" value="1"/>
</dbReference>
<keyword evidence="5" id="KW-0804">Transcription</keyword>
<feature type="modified residue" description="4-aspartylphosphate" evidence="6">
    <location>
        <position position="57"/>
    </location>
</feature>
<evidence type="ECO:0000256" key="1">
    <source>
        <dbReference type="ARBA" id="ARBA00022741"/>
    </source>
</evidence>
<dbReference type="Pfam" id="PF02954">
    <property type="entry name" value="HTH_8"/>
    <property type="match status" value="1"/>
</dbReference>
<evidence type="ECO:0000256" key="6">
    <source>
        <dbReference type="PROSITE-ProRule" id="PRU00169"/>
    </source>
</evidence>
<dbReference type="SMART" id="SM00382">
    <property type="entry name" value="AAA"/>
    <property type="match status" value="1"/>
</dbReference>
<keyword evidence="10" id="KW-1185">Reference proteome</keyword>
<dbReference type="PROSITE" id="PS00676">
    <property type="entry name" value="SIGMA54_INTERACT_2"/>
    <property type="match status" value="1"/>
</dbReference>
<keyword evidence="1" id="KW-0547">Nucleotide-binding</keyword>
<dbReference type="PROSITE" id="PS00675">
    <property type="entry name" value="SIGMA54_INTERACT_1"/>
    <property type="match status" value="1"/>
</dbReference>
<accession>E6W4Z1</accession>
<protein>
    <submittedName>
        <fullName evidence="9">Sigma-54 factor interaction domain-containing protein</fullName>
    </submittedName>
</protein>
<dbReference type="SUPFAM" id="SSF52540">
    <property type="entry name" value="P-loop containing nucleoside triphosphate hydrolases"/>
    <property type="match status" value="1"/>
</dbReference>
<dbReference type="SMART" id="SM00448">
    <property type="entry name" value="REC"/>
    <property type="match status" value="1"/>
</dbReference>
<dbReference type="STRING" id="653733.Selin_1232"/>
<dbReference type="InterPro" id="IPR025662">
    <property type="entry name" value="Sigma_54_int_dom_ATP-bd_1"/>
</dbReference>
<dbReference type="PANTHER" id="PTHR32071">
    <property type="entry name" value="TRANSCRIPTIONAL REGULATORY PROTEIN"/>
    <property type="match status" value="1"/>
</dbReference>
<evidence type="ECO:0000256" key="3">
    <source>
        <dbReference type="ARBA" id="ARBA00023015"/>
    </source>
</evidence>
<dbReference type="InParanoid" id="E6W4Z1"/>
<dbReference type="HOGENOM" id="CLU_000445_0_6_0"/>
<dbReference type="InterPro" id="IPR001789">
    <property type="entry name" value="Sig_transdc_resp-reg_receiver"/>
</dbReference>
<gene>
    <name evidence="9" type="ordered locus">Selin_1232</name>
</gene>
<dbReference type="PANTHER" id="PTHR32071:SF13">
    <property type="entry name" value="RESPONSE REGULATOR HSFA"/>
    <property type="match status" value="1"/>
</dbReference>
<dbReference type="RefSeq" id="WP_013505848.1">
    <property type="nucleotide sequence ID" value="NC_014836.1"/>
</dbReference>
<evidence type="ECO:0000259" key="8">
    <source>
        <dbReference type="PROSITE" id="PS50110"/>
    </source>
</evidence>
<evidence type="ECO:0000256" key="2">
    <source>
        <dbReference type="ARBA" id="ARBA00022840"/>
    </source>
</evidence>
<dbReference type="PRINTS" id="PR01590">
    <property type="entry name" value="HTHFIS"/>
</dbReference>
<evidence type="ECO:0000256" key="5">
    <source>
        <dbReference type="ARBA" id="ARBA00023163"/>
    </source>
</evidence>
<dbReference type="Gene3D" id="1.10.8.60">
    <property type="match status" value="1"/>
</dbReference>
<dbReference type="Gene3D" id="3.40.50.2300">
    <property type="match status" value="1"/>
</dbReference>
<organism evidence="9 10">
    <name type="scientific">Desulfurispirillum indicum (strain ATCC BAA-1389 / DSM 22839 / S5)</name>
    <dbReference type="NCBI Taxonomy" id="653733"/>
    <lineage>
        <taxon>Bacteria</taxon>
        <taxon>Pseudomonadati</taxon>
        <taxon>Chrysiogenota</taxon>
        <taxon>Chrysiogenia</taxon>
        <taxon>Chrysiogenales</taxon>
        <taxon>Chrysiogenaceae</taxon>
        <taxon>Desulfurispirillum</taxon>
    </lineage>
</organism>
<dbReference type="InterPro" id="IPR027417">
    <property type="entry name" value="P-loop_NTPase"/>
</dbReference>
<dbReference type="CDD" id="cd00009">
    <property type="entry name" value="AAA"/>
    <property type="match status" value="1"/>
</dbReference>
<dbReference type="InterPro" id="IPR002197">
    <property type="entry name" value="HTH_Fis"/>
</dbReference>
<dbReference type="InterPro" id="IPR025943">
    <property type="entry name" value="Sigma_54_int_dom_ATP-bd_2"/>
</dbReference>
<reference evidence="9 10" key="1">
    <citation type="submission" date="2010-12" db="EMBL/GenBank/DDBJ databases">
        <title>Complete sequence of Desulfurispirillum indicum S5.</title>
        <authorList>
            <consortium name="US DOE Joint Genome Institute"/>
            <person name="Lucas S."/>
            <person name="Copeland A."/>
            <person name="Lapidus A."/>
            <person name="Cheng J.-F."/>
            <person name="Goodwin L."/>
            <person name="Pitluck S."/>
            <person name="Chertkov O."/>
            <person name="Held B."/>
            <person name="Detter J.C."/>
            <person name="Han C."/>
            <person name="Tapia R."/>
            <person name="Land M."/>
            <person name="Hauser L."/>
            <person name="Kyrpides N."/>
            <person name="Ivanova N."/>
            <person name="Mikhailova N."/>
            <person name="Haggblom M."/>
            <person name="Rauschenbach I."/>
            <person name="Bini E."/>
            <person name="Woyke T."/>
        </authorList>
    </citation>
    <scope>NUCLEOTIDE SEQUENCE [LARGE SCALE GENOMIC DNA]</scope>
    <source>
        <strain evidence="10">ATCC BAA-1389 / DSM 22839 / S5</strain>
    </source>
</reference>
<dbReference type="AlphaFoldDB" id="E6W4Z1"/>